<dbReference type="Pfam" id="PF05140">
    <property type="entry name" value="ResB"/>
    <property type="match status" value="1"/>
</dbReference>
<keyword evidence="2 6" id="KW-0812">Transmembrane</keyword>
<sequence length="520" mass="57442">MSKTRRKIVAIVRRWWRQLTSMRTALVLLLILALAAVPGSLLPQRNLNIEQVRRYFEENPDLAPVLDRLWGFDVYSSPWFAAIYLLLFTSLVGCLLPRLREFITSLRTPPPDAPARMSILPQYRESDDRADAEEAARILRKDRFRVSVRDRGDSVMIAAEKGYSREAGNLLFHFSLIGLLVGMAFGSLYGWYGNRILVAGEDGAFCNTLQQYDEYGLGANVTSTDLPPFCLQLDEFTAVFLENGQPTQFIADLQYGQNGQIPSEEYRLEVNHPLELDGATVFLLGHGYAPVISYTDRYGTTQTSTTAFLAEDGMLTSTGAAVFPDANVDPETGQPDPNAQIAFEGIFMPTVPEQPPFTTSVAPELNNPGLMLVGYRGDTGLDDGQPQSVYSVNAEQIADGSLEVIDVDPKVLAIGESWQLDDGTSVTFEGILPYAVLQVRDDPGELTVLAFAITVLMGLLPALTVRRRRFWVRIGPDGTEFGGLARTEFDGFGEEFDRLADTISGVDRSEQPEKIGSLSQ</sequence>
<dbReference type="InParanoid" id="A0A543AZB7"/>
<evidence type="ECO:0000256" key="6">
    <source>
        <dbReference type="SAM" id="Phobius"/>
    </source>
</evidence>
<dbReference type="PANTHER" id="PTHR31566:SF0">
    <property type="entry name" value="CYTOCHROME C BIOGENESIS PROTEIN CCS1, CHLOROPLASTIC"/>
    <property type="match status" value="1"/>
</dbReference>
<dbReference type="InterPro" id="IPR023494">
    <property type="entry name" value="Cyt_c_bgen_Ccs1/CcsB/ResB"/>
</dbReference>
<dbReference type="OrthoDB" id="3949537at2"/>
<dbReference type="InterPro" id="IPR007816">
    <property type="entry name" value="ResB-like_domain"/>
</dbReference>
<gene>
    <name evidence="8" type="ORF">FB566_3499</name>
</gene>
<dbReference type="GO" id="GO:0017004">
    <property type="term" value="P:cytochrome complex assembly"/>
    <property type="evidence" value="ECO:0007669"/>
    <property type="project" value="UniProtKB-KW"/>
</dbReference>
<dbReference type="Proteomes" id="UP000317043">
    <property type="component" value="Unassembled WGS sequence"/>
</dbReference>
<feature type="domain" description="ResB-like" evidence="7">
    <location>
        <begin position="22"/>
        <end position="497"/>
    </location>
</feature>
<keyword evidence="4 6" id="KW-1133">Transmembrane helix</keyword>
<evidence type="ECO:0000259" key="7">
    <source>
        <dbReference type="Pfam" id="PF05140"/>
    </source>
</evidence>
<evidence type="ECO:0000256" key="1">
    <source>
        <dbReference type="ARBA" id="ARBA00004141"/>
    </source>
</evidence>
<comment type="caution">
    <text evidence="8">The sequence shown here is derived from an EMBL/GenBank/DDBJ whole genome shotgun (WGS) entry which is preliminary data.</text>
</comment>
<reference evidence="8 9" key="1">
    <citation type="submission" date="2019-06" db="EMBL/GenBank/DDBJ databases">
        <title>Sequencing the genomes of 1000 actinobacteria strains.</title>
        <authorList>
            <person name="Klenk H.-P."/>
        </authorList>
    </citation>
    <scope>NUCLEOTIDE SEQUENCE [LARGE SCALE GENOMIC DNA]</scope>
    <source>
        <strain evidence="8 9">DSM 45928</strain>
    </source>
</reference>
<keyword evidence="5 6" id="KW-0472">Membrane</keyword>
<evidence type="ECO:0000256" key="2">
    <source>
        <dbReference type="ARBA" id="ARBA00022692"/>
    </source>
</evidence>
<dbReference type="EMBL" id="VFOW01000001">
    <property type="protein sequence ID" value="TQL77925.1"/>
    <property type="molecule type" value="Genomic_DNA"/>
</dbReference>
<evidence type="ECO:0000313" key="9">
    <source>
        <dbReference type="Proteomes" id="UP000317043"/>
    </source>
</evidence>
<dbReference type="RefSeq" id="WP_142041568.1">
    <property type="nucleotide sequence ID" value="NZ_JBHTGS010000001.1"/>
</dbReference>
<evidence type="ECO:0000256" key="3">
    <source>
        <dbReference type="ARBA" id="ARBA00022748"/>
    </source>
</evidence>
<evidence type="ECO:0000256" key="5">
    <source>
        <dbReference type="ARBA" id="ARBA00023136"/>
    </source>
</evidence>
<comment type="subcellular location">
    <subcellularLocation>
        <location evidence="1">Membrane</location>
        <topology evidence="1">Multi-pass membrane protein</topology>
    </subcellularLocation>
</comment>
<name>A0A543AZB7_9ACTN</name>
<dbReference type="GO" id="GO:0016020">
    <property type="term" value="C:membrane"/>
    <property type="evidence" value="ECO:0007669"/>
    <property type="project" value="UniProtKB-SubCell"/>
</dbReference>
<protein>
    <submittedName>
        <fullName evidence="8">Cytochrome c biogenesis protein</fullName>
    </submittedName>
</protein>
<dbReference type="PANTHER" id="PTHR31566">
    <property type="entry name" value="CYTOCHROME C BIOGENESIS PROTEIN CCS1, CHLOROPLASTIC"/>
    <property type="match status" value="1"/>
</dbReference>
<feature type="transmembrane region" description="Helical" evidence="6">
    <location>
        <begin position="79"/>
        <end position="97"/>
    </location>
</feature>
<dbReference type="AlphaFoldDB" id="A0A543AZB7"/>
<proteinExistence type="predicted"/>
<evidence type="ECO:0000313" key="8">
    <source>
        <dbReference type="EMBL" id="TQL77925.1"/>
    </source>
</evidence>
<keyword evidence="3" id="KW-0201">Cytochrome c-type biogenesis</keyword>
<feature type="transmembrane region" description="Helical" evidence="6">
    <location>
        <begin position="446"/>
        <end position="465"/>
    </location>
</feature>
<accession>A0A543AZB7</accession>
<feature type="transmembrane region" description="Helical" evidence="6">
    <location>
        <begin position="170"/>
        <end position="192"/>
    </location>
</feature>
<dbReference type="FunCoup" id="A0A543AZB7">
    <property type="interactions" value="1"/>
</dbReference>
<keyword evidence="9" id="KW-1185">Reference proteome</keyword>
<organism evidence="8 9">
    <name type="scientific">Stackebrandtia endophytica</name>
    <dbReference type="NCBI Taxonomy" id="1496996"/>
    <lineage>
        <taxon>Bacteria</taxon>
        <taxon>Bacillati</taxon>
        <taxon>Actinomycetota</taxon>
        <taxon>Actinomycetes</taxon>
        <taxon>Glycomycetales</taxon>
        <taxon>Glycomycetaceae</taxon>
        <taxon>Stackebrandtia</taxon>
    </lineage>
</organism>
<evidence type="ECO:0000256" key="4">
    <source>
        <dbReference type="ARBA" id="ARBA00022989"/>
    </source>
</evidence>